<dbReference type="EMBL" id="CP036348">
    <property type="protein sequence ID" value="QDV69141.1"/>
    <property type="molecule type" value="Genomic_DNA"/>
</dbReference>
<reference evidence="1 2" key="1">
    <citation type="submission" date="2019-02" db="EMBL/GenBank/DDBJ databases">
        <title>Deep-cultivation of Planctomycetes and their phenomic and genomic characterization uncovers novel biology.</title>
        <authorList>
            <person name="Wiegand S."/>
            <person name="Jogler M."/>
            <person name="Boedeker C."/>
            <person name="Pinto D."/>
            <person name="Vollmers J."/>
            <person name="Rivas-Marin E."/>
            <person name="Kohn T."/>
            <person name="Peeters S.H."/>
            <person name="Heuer A."/>
            <person name="Rast P."/>
            <person name="Oberbeckmann S."/>
            <person name="Bunk B."/>
            <person name="Jeske O."/>
            <person name="Meyerdierks A."/>
            <person name="Storesund J.E."/>
            <person name="Kallscheuer N."/>
            <person name="Luecker S."/>
            <person name="Lage O.M."/>
            <person name="Pohl T."/>
            <person name="Merkel B.J."/>
            <person name="Hornburger P."/>
            <person name="Mueller R.-W."/>
            <person name="Bruemmer F."/>
            <person name="Labrenz M."/>
            <person name="Spormann A.M."/>
            <person name="Op den Camp H."/>
            <person name="Overmann J."/>
            <person name="Amann R."/>
            <person name="Jetten M.S.M."/>
            <person name="Mascher T."/>
            <person name="Medema M.H."/>
            <person name="Devos D.P."/>
            <person name="Kaster A.-K."/>
            <person name="Ovreas L."/>
            <person name="Rohde M."/>
            <person name="Galperin M.Y."/>
            <person name="Jogler C."/>
        </authorList>
    </citation>
    <scope>NUCLEOTIDE SEQUENCE [LARGE SCALE GENOMIC DNA]</scope>
    <source>
        <strain evidence="1 2">Poly24</strain>
    </source>
</reference>
<keyword evidence="2" id="KW-1185">Reference proteome</keyword>
<gene>
    <name evidence="1" type="ORF">Poly24_28550</name>
</gene>
<evidence type="ECO:0000313" key="2">
    <source>
        <dbReference type="Proteomes" id="UP000315082"/>
    </source>
</evidence>
<protein>
    <submittedName>
        <fullName evidence="1">Uncharacterized protein</fullName>
    </submittedName>
</protein>
<proteinExistence type="predicted"/>
<name>A0A518JUB8_9BACT</name>
<dbReference type="AlphaFoldDB" id="A0A518JUB8"/>
<dbReference type="KEGG" id="rcf:Poly24_28550"/>
<accession>A0A518JUB8</accession>
<dbReference type="RefSeq" id="WP_145096117.1">
    <property type="nucleotide sequence ID" value="NZ_CP036348.1"/>
</dbReference>
<dbReference type="Proteomes" id="UP000315082">
    <property type="component" value="Chromosome"/>
</dbReference>
<organism evidence="1 2">
    <name type="scientific">Rosistilla carotiformis</name>
    <dbReference type="NCBI Taxonomy" id="2528017"/>
    <lineage>
        <taxon>Bacteria</taxon>
        <taxon>Pseudomonadati</taxon>
        <taxon>Planctomycetota</taxon>
        <taxon>Planctomycetia</taxon>
        <taxon>Pirellulales</taxon>
        <taxon>Pirellulaceae</taxon>
        <taxon>Rosistilla</taxon>
    </lineage>
</organism>
<sequence length="393" mass="43494">MADHIPNVTGDEAAGLASRYFGDSIHARVPLNRAPKLSAALPKSRKLWVDSCFDGFDDVESRRSKLVGDKNNWFDFMSEFQTFDSFCLCLGSPVQATVNAMVNELLDQCALHKPSWISVPQLPIVDGADRNKINRALAKATGNWKSSNGFSGRLILPLIFMHQKQLTKKTERNPKVQQAEKCYHDAHADGFWVVDQSLVDDSGSATLRQKRFPGILSLHEELNDRIPSKLKLGGPYWGLNIVLWAKGLIESPLIGVGSGYNYFVSGGKVRPPSARIAIPALRRRVKVTPELSKWLDNAMSRLSASHPARSEFADIKKNLTLFQDTTRAKEQVASFYKNWYDGIASVPSTGRSMALFQDLSAAYALGKSLPPFADEGTARRPESVAEPLMLSCL</sequence>
<dbReference type="OrthoDB" id="9824416at2"/>
<evidence type="ECO:0000313" key="1">
    <source>
        <dbReference type="EMBL" id="QDV69141.1"/>
    </source>
</evidence>